<keyword evidence="10" id="KW-0675">Receptor</keyword>
<organism evidence="10 11">
    <name type="scientific">Flectobacillus roseus</name>
    <dbReference type="NCBI Taxonomy" id="502259"/>
    <lineage>
        <taxon>Bacteria</taxon>
        <taxon>Pseudomonadati</taxon>
        <taxon>Bacteroidota</taxon>
        <taxon>Cytophagia</taxon>
        <taxon>Cytophagales</taxon>
        <taxon>Flectobacillaceae</taxon>
        <taxon>Flectobacillus</taxon>
    </lineage>
</organism>
<evidence type="ECO:0000256" key="1">
    <source>
        <dbReference type="ARBA" id="ARBA00004571"/>
    </source>
</evidence>
<dbReference type="PROSITE" id="PS52016">
    <property type="entry name" value="TONB_DEPENDENT_REC_3"/>
    <property type="match status" value="1"/>
</dbReference>
<dbReference type="InterPro" id="IPR037066">
    <property type="entry name" value="Plug_dom_sf"/>
</dbReference>
<proteinExistence type="inferred from homology"/>
<dbReference type="Gene3D" id="2.60.40.1120">
    <property type="entry name" value="Carboxypeptidase-like, regulatory domain"/>
    <property type="match status" value="1"/>
</dbReference>
<feature type="domain" description="TonB-dependent receptor plug" evidence="9">
    <location>
        <begin position="176"/>
        <end position="255"/>
    </location>
</feature>
<keyword evidence="3 8" id="KW-1134">Transmembrane beta strand</keyword>
<evidence type="ECO:0000256" key="4">
    <source>
        <dbReference type="ARBA" id="ARBA00022692"/>
    </source>
</evidence>
<dbReference type="PANTHER" id="PTHR30069">
    <property type="entry name" value="TONB-DEPENDENT OUTER MEMBRANE RECEPTOR"/>
    <property type="match status" value="1"/>
</dbReference>
<dbReference type="InterPro" id="IPR036942">
    <property type="entry name" value="Beta-barrel_TonB_sf"/>
</dbReference>
<dbReference type="SUPFAM" id="SSF49464">
    <property type="entry name" value="Carboxypeptidase regulatory domain-like"/>
    <property type="match status" value="1"/>
</dbReference>
<dbReference type="InterPro" id="IPR008969">
    <property type="entry name" value="CarboxyPept-like_regulatory"/>
</dbReference>
<name>A0ABT6Y557_9BACT</name>
<dbReference type="Pfam" id="PF13715">
    <property type="entry name" value="CarbopepD_reg_2"/>
    <property type="match status" value="1"/>
</dbReference>
<keyword evidence="7 8" id="KW-0998">Cell outer membrane</keyword>
<dbReference type="InterPro" id="IPR012910">
    <property type="entry name" value="Plug_dom"/>
</dbReference>
<keyword evidence="5" id="KW-0732">Signal</keyword>
<protein>
    <submittedName>
        <fullName evidence="10">TonB-dependent receptor</fullName>
    </submittedName>
</protein>
<evidence type="ECO:0000256" key="7">
    <source>
        <dbReference type="ARBA" id="ARBA00023237"/>
    </source>
</evidence>
<dbReference type="InterPro" id="IPR039426">
    <property type="entry name" value="TonB-dep_rcpt-like"/>
</dbReference>
<comment type="similarity">
    <text evidence="8">Belongs to the TonB-dependent receptor family.</text>
</comment>
<dbReference type="SUPFAM" id="SSF56935">
    <property type="entry name" value="Porins"/>
    <property type="match status" value="1"/>
</dbReference>
<dbReference type="Gene3D" id="2.40.170.20">
    <property type="entry name" value="TonB-dependent receptor, beta-barrel domain"/>
    <property type="match status" value="1"/>
</dbReference>
<dbReference type="Pfam" id="PF07715">
    <property type="entry name" value="Plug"/>
    <property type="match status" value="1"/>
</dbReference>
<keyword evidence="6 8" id="KW-0472">Membrane</keyword>
<evidence type="ECO:0000313" key="10">
    <source>
        <dbReference type="EMBL" id="MDI9858579.1"/>
    </source>
</evidence>
<dbReference type="EMBL" id="JASHIF010000004">
    <property type="protein sequence ID" value="MDI9858579.1"/>
    <property type="molecule type" value="Genomic_DNA"/>
</dbReference>
<keyword evidence="4 8" id="KW-0812">Transmembrane</keyword>
<evidence type="ECO:0000256" key="3">
    <source>
        <dbReference type="ARBA" id="ARBA00022452"/>
    </source>
</evidence>
<evidence type="ECO:0000259" key="9">
    <source>
        <dbReference type="Pfam" id="PF07715"/>
    </source>
</evidence>
<comment type="subcellular location">
    <subcellularLocation>
        <location evidence="1 8">Cell outer membrane</location>
        <topology evidence="1 8">Multi-pass membrane protein</topology>
    </subcellularLocation>
</comment>
<evidence type="ECO:0000256" key="6">
    <source>
        <dbReference type="ARBA" id="ARBA00023136"/>
    </source>
</evidence>
<dbReference type="Gene3D" id="2.170.130.10">
    <property type="entry name" value="TonB-dependent receptor, plug domain"/>
    <property type="match status" value="1"/>
</dbReference>
<dbReference type="PANTHER" id="PTHR30069:SF29">
    <property type="entry name" value="HEMOGLOBIN AND HEMOGLOBIN-HAPTOGLOBIN-BINDING PROTEIN 1-RELATED"/>
    <property type="match status" value="1"/>
</dbReference>
<evidence type="ECO:0000313" key="11">
    <source>
        <dbReference type="Proteomes" id="UP001236507"/>
    </source>
</evidence>
<dbReference type="RefSeq" id="WP_283343757.1">
    <property type="nucleotide sequence ID" value="NZ_JASHIF010000004.1"/>
</dbReference>
<dbReference type="Proteomes" id="UP001236507">
    <property type="component" value="Unassembled WGS sequence"/>
</dbReference>
<keyword evidence="11" id="KW-1185">Reference proteome</keyword>
<comment type="caution">
    <text evidence="10">The sequence shown here is derived from an EMBL/GenBank/DDBJ whole genome shotgun (WGS) entry which is preliminary data.</text>
</comment>
<evidence type="ECO:0000256" key="5">
    <source>
        <dbReference type="ARBA" id="ARBA00022729"/>
    </source>
</evidence>
<evidence type="ECO:0000256" key="8">
    <source>
        <dbReference type="PROSITE-ProRule" id="PRU01360"/>
    </source>
</evidence>
<keyword evidence="2 8" id="KW-0813">Transport</keyword>
<evidence type="ECO:0000256" key="2">
    <source>
        <dbReference type="ARBA" id="ARBA00022448"/>
    </source>
</evidence>
<accession>A0ABT6Y557</accession>
<sequence>MKNNKPINSLMLPLFSLLLGVLGANYFSEAQTQRSSNTLLARLNTSVEGDKAFLRTFALVGNVVDVESQKPIPNASVSIDYVKSGVITDSTGNFYMRLTQGEYILKISAVGYKIFRKYIKLDKDTKMKIELQSVSNMLEEVIVSSVATRKDIQTPSLGVSLLSLKGIKKIPAMMGEVDILRSLQTLPGVSSVGEGSNGINVRGGAVDQNLIYVDDTPIFNPTHLFGLFSIFPSDAIREVELYKGGVPARFGGRTASVLDIKMSEPSLEKGSVQGGIGAISNRLTFETPLIKEKLSLMTSARVSFNDFWFKWFGTPEVKNTRANFYDLASKVFFKPDKKNTISLTAYINHDFYRVDSLFSLENVVANQTDFTYGHQNLALRWNHFFSSKSSLEISAISSLYKSQTVAPDTANKIDLRNSIRYYNFKAQFSYYPNDKHKINAGISGIRYELEPGVLNKDIVSNIAKVILDKEQGYELATYVDDEYKLSEKLKVQLGLRYVQYLSMGPAPKRVYISGEPLSGETLIQNTWTSGLIVNYGGLEPRLTALYTIDANSSLKLGYNRMHQFLQLVSNNTTPLPTARWKLSDNNIKPQSSDLVSLGYFKNLKESIWELSVETYYRRTQDMIDYISGANLQLNPTIETQLLNGKGLAYGAELMLTKKKGEVTGSIGYTFARSFSKVDGQYPEQRINNGNWYPTNYDKPHTLNLMFNAQPDKHNSFSFNFVYSTGRPLTAPVGTYTLDDQKILVYTSRNNDRIPDYYRLDFSWIISNPSMKTKRWEGSWAFTVYNLLGRSNAYSVFFKTQNDVIRAYRLSVFASPIVSLGYNFKFK</sequence>
<reference evidence="10 11" key="1">
    <citation type="submission" date="2023-05" db="EMBL/GenBank/DDBJ databases">
        <title>Novel species of genus Flectobacillus isolated from stream in China.</title>
        <authorList>
            <person name="Lu H."/>
        </authorList>
    </citation>
    <scope>NUCLEOTIDE SEQUENCE [LARGE SCALE GENOMIC DNA]</scope>
    <source>
        <strain evidence="10 11">KCTC 42575</strain>
    </source>
</reference>
<gene>
    <name evidence="10" type="ORF">QM524_05120</name>
</gene>